<feature type="compositionally biased region" description="Low complexity" evidence="16">
    <location>
        <begin position="449"/>
        <end position="460"/>
    </location>
</feature>
<keyword evidence="6" id="KW-0808">Transferase</keyword>
<comment type="similarity">
    <text evidence="4">Belongs to the HRD1 family.</text>
</comment>
<dbReference type="GO" id="GO:0043161">
    <property type="term" value="P:proteasome-mediated ubiquitin-dependent protein catabolic process"/>
    <property type="evidence" value="ECO:0007669"/>
    <property type="project" value="TreeGrafter"/>
</dbReference>
<dbReference type="GO" id="GO:0008270">
    <property type="term" value="F:zinc ion binding"/>
    <property type="evidence" value="ECO:0007669"/>
    <property type="project" value="UniProtKB-KW"/>
</dbReference>
<dbReference type="InterPro" id="IPR050731">
    <property type="entry name" value="HRD1_E3_ubiq-ligases"/>
</dbReference>
<dbReference type="Proteomes" id="UP001301350">
    <property type="component" value="Unassembled WGS sequence"/>
</dbReference>
<evidence type="ECO:0000256" key="4">
    <source>
        <dbReference type="ARBA" id="ARBA00010089"/>
    </source>
</evidence>
<evidence type="ECO:0000259" key="18">
    <source>
        <dbReference type="PROSITE" id="PS50089"/>
    </source>
</evidence>
<keyword evidence="13 17" id="KW-1133">Transmembrane helix</keyword>
<dbReference type="PANTHER" id="PTHR22763">
    <property type="entry name" value="RING ZINC FINGER PROTEIN"/>
    <property type="match status" value="1"/>
</dbReference>
<evidence type="ECO:0000256" key="16">
    <source>
        <dbReference type="SAM" id="MobiDB-lite"/>
    </source>
</evidence>
<dbReference type="GO" id="GO:0036503">
    <property type="term" value="P:ERAD pathway"/>
    <property type="evidence" value="ECO:0007669"/>
    <property type="project" value="TreeGrafter"/>
</dbReference>
<reference evidence="19 20" key="1">
    <citation type="submission" date="2022-07" db="EMBL/GenBank/DDBJ databases">
        <title>Genome-wide signatures of adaptation to extreme environments.</title>
        <authorList>
            <person name="Cho C.H."/>
            <person name="Yoon H.S."/>
        </authorList>
    </citation>
    <scope>NUCLEOTIDE SEQUENCE [LARGE SCALE GENOMIC DNA]</scope>
    <source>
        <strain evidence="19 20">DBV 063 E5</strain>
    </source>
</reference>
<dbReference type="EMBL" id="JANCYW010000013">
    <property type="protein sequence ID" value="KAK4537549.1"/>
    <property type="molecule type" value="Genomic_DNA"/>
</dbReference>
<feature type="compositionally biased region" description="Pro residues" evidence="16">
    <location>
        <begin position="401"/>
        <end position="410"/>
    </location>
</feature>
<evidence type="ECO:0000256" key="9">
    <source>
        <dbReference type="ARBA" id="ARBA00022771"/>
    </source>
</evidence>
<proteinExistence type="inferred from homology"/>
<keyword evidence="12" id="KW-0862">Zinc</keyword>
<keyword evidence="11" id="KW-0256">Endoplasmic reticulum</keyword>
<organism evidence="19 20">
    <name type="scientific">Cyanidium caldarium</name>
    <name type="common">Red alga</name>
    <dbReference type="NCBI Taxonomy" id="2771"/>
    <lineage>
        <taxon>Eukaryota</taxon>
        <taxon>Rhodophyta</taxon>
        <taxon>Bangiophyceae</taxon>
        <taxon>Cyanidiales</taxon>
        <taxon>Cyanidiaceae</taxon>
        <taxon>Cyanidium</taxon>
    </lineage>
</organism>
<feature type="transmembrane region" description="Helical" evidence="17">
    <location>
        <begin position="143"/>
        <end position="162"/>
    </location>
</feature>
<evidence type="ECO:0000256" key="7">
    <source>
        <dbReference type="ARBA" id="ARBA00022692"/>
    </source>
</evidence>
<evidence type="ECO:0000256" key="14">
    <source>
        <dbReference type="ARBA" id="ARBA00023136"/>
    </source>
</evidence>
<evidence type="ECO:0000313" key="19">
    <source>
        <dbReference type="EMBL" id="KAK4537549.1"/>
    </source>
</evidence>
<dbReference type="FunFam" id="3.30.40.10:FF:000259">
    <property type="entry name" value="E3 ubiquitin protein ligase RIN2"/>
    <property type="match status" value="1"/>
</dbReference>
<dbReference type="PANTHER" id="PTHR22763:SF184">
    <property type="entry name" value="E3 UBIQUITIN-PROTEIN LIGASE SYNOVIOLIN"/>
    <property type="match status" value="1"/>
</dbReference>
<dbReference type="CDD" id="cd16479">
    <property type="entry name" value="RING-H2_synoviolin"/>
    <property type="match status" value="1"/>
</dbReference>
<comment type="pathway">
    <text evidence="3">Protein modification; protein ubiquitination.</text>
</comment>
<dbReference type="GO" id="GO:0061630">
    <property type="term" value="F:ubiquitin protein ligase activity"/>
    <property type="evidence" value="ECO:0007669"/>
    <property type="project" value="UniProtKB-EC"/>
</dbReference>
<feature type="region of interest" description="Disordered" evidence="16">
    <location>
        <begin position="423"/>
        <end position="462"/>
    </location>
</feature>
<dbReference type="Pfam" id="PF25563">
    <property type="entry name" value="TPR_SYVN1_N"/>
    <property type="match status" value="1"/>
</dbReference>
<evidence type="ECO:0000256" key="12">
    <source>
        <dbReference type="ARBA" id="ARBA00022833"/>
    </source>
</evidence>
<protein>
    <recommendedName>
        <fullName evidence="5">RING-type E3 ubiquitin transferase</fullName>
        <ecNumber evidence="5">2.3.2.27</ecNumber>
    </recommendedName>
</protein>
<dbReference type="AlphaFoldDB" id="A0AAV9IZ16"/>
<keyword evidence="10" id="KW-0833">Ubl conjugation pathway</keyword>
<evidence type="ECO:0000256" key="15">
    <source>
        <dbReference type="PROSITE-ProRule" id="PRU00175"/>
    </source>
</evidence>
<sequence length="504" mass="56245">MARTTESYILLSYVALAGLVAYAFHSRLTFYHAMAYLYASKAARLSAANAGLATLVLLGRILQRVLLGSLRFVEVERMHLRAREAIIESFLAMTVFSRHEFNARFLVMFSVMFFIKAFHWLCYERLNFVEQQAAALAQPRRTHLRLVALFILLHLSDVGMLAHCLRHARQRAPSIMAMFAFEYAILLIGLLSHSVRYAVFVVDMVVMRGRSWDNKGMFLFVNELVSTFLQLCAYFAFFAYVHLYYSLPIHIMRDMGMTFRHFRRRLADFIRYRRVVRSMHAEFADASEEELASGDRTCIICREEMHGGSGAKKLHCGHIFHVSCLRSWMERSMSCPTCRREIRPVRNESSAAATPASPLPRPAGRPEGRPEVPPAGASASTSPSAATPTVPTGLPAHTYTLPPPPPPPPEVVAWLEQALAAHRAGAGAVDGSGNITPTPALRPSPASPRPTSSGRRSSVTLREARQLQRQLDDLTDIMRNLIQRLESDVADGDTPNADGETDGS</sequence>
<name>A0AAV9IZ16_CYACA</name>
<evidence type="ECO:0000256" key="8">
    <source>
        <dbReference type="ARBA" id="ARBA00022723"/>
    </source>
</evidence>
<gene>
    <name evidence="19" type="ORF">CDCA_CDCA13G3574</name>
</gene>
<evidence type="ECO:0000313" key="20">
    <source>
        <dbReference type="Proteomes" id="UP001301350"/>
    </source>
</evidence>
<comment type="caution">
    <text evidence="19">The sequence shown here is derived from an EMBL/GenBank/DDBJ whole genome shotgun (WGS) entry which is preliminary data.</text>
</comment>
<comment type="subcellular location">
    <subcellularLocation>
        <location evidence="2">Endoplasmic reticulum membrane</location>
        <topology evidence="2">Multi-pass membrane protein</topology>
    </subcellularLocation>
</comment>
<dbReference type="Pfam" id="PF13639">
    <property type="entry name" value="zf-RING_2"/>
    <property type="match status" value="1"/>
</dbReference>
<evidence type="ECO:0000256" key="10">
    <source>
        <dbReference type="ARBA" id="ARBA00022786"/>
    </source>
</evidence>
<evidence type="ECO:0000256" key="2">
    <source>
        <dbReference type="ARBA" id="ARBA00004477"/>
    </source>
</evidence>
<feature type="domain" description="RING-type" evidence="18">
    <location>
        <begin position="298"/>
        <end position="339"/>
    </location>
</feature>
<feature type="compositionally biased region" description="Low complexity" evidence="16">
    <location>
        <begin position="374"/>
        <end position="393"/>
    </location>
</feature>
<dbReference type="InterPro" id="IPR057992">
    <property type="entry name" value="TPR_SYVN1_N"/>
</dbReference>
<evidence type="ECO:0000256" key="17">
    <source>
        <dbReference type="SAM" id="Phobius"/>
    </source>
</evidence>
<accession>A0AAV9IZ16</accession>
<evidence type="ECO:0000256" key="3">
    <source>
        <dbReference type="ARBA" id="ARBA00004906"/>
    </source>
</evidence>
<dbReference type="GO" id="GO:0005789">
    <property type="term" value="C:endoplasmic reticulum membrane"/>
    <property type="evidence" value="ECO:0007669"/>
    <property type="project" value="UniProtKB-SubCell"/>
</dbReference>
<keyword evidence="20" id="KW-1185">Reference proteome</keyword>
<keyword evidence="8" id="KW-0479">Metal-binding</keyword>
<dbReference type="Gene3D" id="3.30.40.10">
    <property type="entry name" value="Zinc/RING finger domain, C3HC4 (zinc finger)"/>
    <property type="match status" value="1"/>
</dbReference>
<feature type="region of interest" description="Disordered" evidence="16">
    <location>
        <begin position="346"/>
        <end position="411"/>
    </location>
</feature>
<feature type="region of interest" description="Disordered" evidence="16">
    <location>
        <begin position="484"/>
        <end position="504"/>
    </location>
</feature>
<dbReference type="PROSITE" id="PS50089">
    <property type="entry name" value="ZF_RING_2"/>
    <property type="match status" value="1"/>
</dbReference>
<feature type="transmembrane region" description="Helical" evidence="17">
    <location>
        <begin position="105"/>
        <end position="123"/>
    </location>
</feature>
<dbReference type="SUPFAM" id="SSF57850">
    <property type="entry name" value="RING/U-box"/>
    <property type="match status" value="1"/>
</dbReference>
<evidence type="ECO:0000256" key="6">
    <source>
        <dbReference type="ARBA" id="ARBA00022679"/>
    </source>
</evidence>
<comment type="catalytic activity">
    <reaction evidence="1">
        <text>S-ubiquitinyl-[E2 ubiquitin-conjugating enzyme]-L-cysteine + [acceptor protein]-L-lysine = [E2 ubiquitin-conjugating enzyme]-L-cysteine + N(6)-ubiquitinyl-[acceptor protein]-L-lysine.</text>
        <dbReference type="EC" id="2.3.2.27"/>
    </reaction>
</comment>
<dbReference type="SMART" id="SM00184">
    <property type="entry name" value="RING"/>
    <property type="match status" value="1"/>
</dbReference>
<feature type="transmembrane region" description="Helical" evidence="17">
    <location>
        <begin position="183"/>
        <end position="207"/>
    </location>
</feature>
<feature type="transmembrane region" description="Helical" evidence="17">
    <location>
        <begin position="227"/>
        <end position="247"/>
    </location>
</feature>
<dbReference type="InterPro" id="IPR001841">
    <property type="entry name" value="Znf_RING"/>
</dbReference>
<keyword evidence="9 15" id="KW-0863">Zinc-finger</keyword>
<evidence type="ECO:0000256" key="13">
    <source>
        <dbReference type="ARBA" id="ARBA00022989"/>
    </source>
</evidence>
<dbReference type="InterPro" id="IPR013083">
    <property type="entry name" value="Znf_RING/FYVE/PHD"/>
</dbReference>
<keyword evidence="14 17" id="KW-0472">Membrane</keyword>
<keyword evidence="7 17" id="KW-0812">Transmembrane</keyword>
<dbReference type="EC" id="2.3.2.27" evidence="5"/>
<dbReference type="InterPro" id="IPR058051">
    <property type="entry name" value="Znf_RING_synoviolin"/>
</dbReference>
<evidence type="ECO:0000256" key="1">
    <source>
        <dbReference type="ARBA" id="ARBA00000900"/>
    </source>
</evidence>
<feature type="compositionally biased region" description="Low complexity" evidence="16">
    <location>
        <begin position="423"/>
        <end position="439"/>
    </location>
</feature>
<feature type="transmembrane region" description="Helical" evidence="17">
    <location>
        <begin position="7"/>
        <end position="25"/>
    </location>
</feature>
<evidence type="ECO:0000256" key="11">
    <source>
        <dbReference type="ARBA" id="ARBA00022824"/>
    </source>
</evidence>
<evidence type="ECO:0000256" key="5">
    <source>
        <dbReference type="ARBA" id="ARBA00012483"/>
    </source>
</evidence>